<dbReference type="PANTHER" id="PTHR24121:SF23">
    <property type="entry name" value="NO MECHANORECEPTOR POTENTIAL C, ISOFORM H"/>
    <property type="match status" value="1"/>
</dbReference>
<dbReference type="EMBL" id="GL985058">
    <property type="protein sequence ID" value="EGR51482.1"/>
    <property type="molecule type" value="Genomic_DNA"/>
</dbReference>
<dbReference type="Proteomes" id="UP000008984">
    <property type="component" value="Unassembled WGS sequence"/>
</dbReference>
<dbReference type="Pfam" id="PF13637">
    <property type="entry name" value="Ank_4"/>
    <property type="match status" value="1"/>
</dbReference>
<reference evidence="1 2" key="1">
    <citation type="journal article" date="2008" name="Nat. Biotechnol.">
        <title>Genome sequencing and analysis of the biomass-degrading fungus Trichoderma reesei (syn. Hypocrea jecorina).</title>
        <authorList>
            <person name="Martinez D."/>
            <person name="Berka R.M."/>
            <person name="Henrissat B."/>
            <person name="Saloheimo M."/>
            <person name="Arvas M."/>
            <person name="Baker S.E."/>
            <person name="Chapman J."/>
            <person name="Chertkov O."/>
            <person name="Coutinho P.M."/>
            <person name="Cullen D."/>
            <person name="Danchin E.G."/>
            <person name="Grigoriev I.V."/>
            <person name="Harris P."/>
            <person name="Jackson M."/>
            <person name="Kubicek C.P."/>
            <person name="Han C.S."/>
            <person name="Ho I."/>
            <person name="Larrondo L.F."/>
            <person name="de Leon A.L."/>
            <person name="Magnuson J.K."/>
            <person name="Merino S."/>
            <person name="Misra M."/>
            <person name="Nelson B."/>
            <person name="Putnam N."/>
            <person name="Robbertse B."/>
            <person name="Salamov A.A."/>
            <person name="Schmoll M."/>
            <person name="Terry A."/>
            <person name="Thayer N."/>
            <person name="Westerholm-Parvinen A."/>
            <person name="Schoch C.L."/>
            <person name="Yao J."/>
            <person name="Barabote R."/>
            <person name="Nelson M.A."/>
            <person name="Detter C."/>
            <person name="Bruce D."/>
            <person name="Kuske C.R."/>
            <person name="Xie G."/>
            <person name="Richardson P."/>
            <person name="Rokhsar D.S."/>
            <person name="Lucas S.M."/>
            <person name="Rubin E.M."/>
            <person name="Dunn-Coleman N."/>
            <person name="Ward M."/>
            <person name="Brettin T.S."/>
        </authorList>
    </citation>
    <scope>NUCLEOTIDE SEQUENCE [LARGE SCALE GENOMIC DNA]</scope>
    <source>
        <strain evidence="1 2">QM6a</strain>
    </source>
</reference>
<dbReference type="Gene3D" id="1.25.40.20">
    <property type="entry name" value="Ankyrin repeat-containing domain"/>
    <property type="match status" value="1"/>
</dbReference>
<name>G0RCC3_HYPJQ</name>
<dbReference type="InterPro" id="IPR036852">
    <property type="entry name" value="Peptidase_S8/S53_dom_sf"/>
</dbReference>
<dbReference type="InterPro" id="IPR002110">
    <property type="entry name" value="Ankyrin_rpt"/>
</dbReference>
<dbReference type="VEuPathDB" id="FungiDB:TRIREDRAFT_104421"/>
<dbReference type="SUPFAM" id="SSF48403">
    <property type="entry name" value="Ankyrin repeat"/>
    <property type="match status" value="1"/>
</dbReference>
<organism evidence="2">
    <name type="scientific">Hypocrea jecorina (strain QM6a)</name>
    <name type="common">Trichoderma reesei</name>
    <dbReference type="NCBI Taxonomy" id="431241"/>
    <lineage>
        <taxon>Eukaryota</taxon>
        <taxon>Fungi</taxon>
        <taxon>Dikarya</taxon>
        <taxon>Ascomycota</taxon>
        <taxon>Pezizomycotina</taxon>
        <taxon>Sordariomycetes</taxon>
        <taxon>Hypocreomycetidae</taxon>
        <taxon>Hypocreales</taxon>
        <taxon>Hypocreaceae</taxon>
        <taxon>Trichoderma</taxon>
    </lineage>
</organism>
<dbReference type="PANTHER" id="PTHR24121">
    <property type="entry name" value="NO MECHANORECEPTOR POTENTIAL C, ISOFORM D-RELATED"/>
    <property type="match status" value="1"/>
</dbReference>
<dbReference type="HOGENOM" id="CLU_006016_2_0_1"/>
<dbReference type="OrthoDB" id="5093543at2759"/>
<dbReference type="InterPro" id="IPR036770">
    <property type="entry name" value="Ankyrin_rpt-contain_sf"/>
</dbReference>
<gene>
    <name evidence="1" type="ORF">TRIREDRAFT_104421</name>
</gene>
<dbReference type="SUPFAM" id="SSF52743">
    <property type="entry name" value="Subtilisin-like"/>
    <property type="match status" value="1"/>
</dbReference>
<dbReference type="GO" id="GO:0004252">
    <property type="term" value="F:serine-type endopeptidase activity"/>
    <property type="evidence" value="ECO:0007669"/>
    <property type="project" value="InterPro"/>
</dbReference>
<dbReference type="RefSeq" id="XP_006962961.1">
    <property type="nucleotide sequence ID" value="XM_006962899.1"/>
</dbReference>
<dbReference type="AlphaFoldDB" id="G0RCC3"/>
<dbReference type="GeneID" id="18480846"/>
<evidence type="ECO:0000313" key="2">
    <source>
        <dbReference type="Proteomes" id="UP000008984"/>
    </source>
</evidence>
<keyword evidence="2" id="KW-1185">Reference proteome</keyword>
<dbReference type="KEGG" id="tre:TRIREDRAFT_104421"/>
<dbReference type="Gene3D" id="3.40.50.200">
    <property type="entry name" value="Peptidase S8/S53 domain"/>
    <property type="match status" value="1"/>
</dbReference>
<protein>
    <submittedName>
        <fullName evidence="1">Predicted protein</fullName>
    </submittedName>
</protein>
<dbReference type="GO" id="GO:0006508">
    <property type="term" value="P:proteolysis"/>
    <property type="evidence" value="ECO:0007669"/>
    <property type="project" value="InterPro"/>
</dbReference>
<dbReference type="eggNOG" id="ENOG502S098">
    <property type="taxonomic scope" value="Eukaryota"/>
</dbReference>
<sequence length="937" mass="105376">MNWQEGLLPVYTPSTDDFAVLGPLNGSESKECLAELPETTMRAQPPGQLLQEKKNFFYITVQALEDAITNPNVDVADFWSNYGASAGQISDCDVGNLLHVVVDLIRLRPHLVRRAQPIIIDKLVNEVPELFIGLNSDGYNPLHLAIKDQSYELFLHIDSICNESGSAVVKRYFDEALAQTCSVANRTALHTFFEKARHLDLQAAEVLIQHATDEQLAAQDAYGNTPMHYAASFHHCHLEGLKVVEMLIDRDDQVIKKGGGSGQTSFLEIRNANGYSVYQTLAQSMNGERCRENPLQETAFQEMSLLLKKHYMRTRGHREATSFLYGENVDDIEISFHYDNLPTSINWQDFTDRFGQDSTSGIKLDSVLQSVILPSIEIRLHGEVVGEYITRKDMAPIFRWLHAKGVRHVINLSVDGSISPDNSIQRCLSQISVESLDWQREDMDSEAIYKASLQWLERNPHNNQHPLRKLWLRWSGKAPVLQSWSREKGLPKFLGLEKVYLFKPERHGTCDDEDHIEQAIAQFREELAENSPGIEVIVKEAVTKSNNRRESLAPPIRRGFGTDSAYDSDLRRHLESSSYFSRPLKENWTAIRQTSASTAGEDVVIAVIGDGVDIMDEALRNQCLIGKSFDYWDSEDGQMREVFLPPFVSGSDGTVMANLILHVCPMAKIYPIRLPKAGLILDADSLAEAIEAALAKKATIISMPRLMMCVLAQDGPGKEKNERKKDTGHDTDIPSLSTVLRALKRVQDENALMFCSTYRIDIFNAYPKGSLFINDIFDLDDNRHEHSGRYFLFPGLDFPLSETRYSMSDDECFVDGFTRRFADFKCASPNSVSTALATGLAAVIIYLVKLGVMSNDCRPDDPDALVNFEFAADAAETIARPDAMARVFRNLCPDAKSCDLGQVWHSLNKRMTGLRMAGMWSRRRTFLVITSMLLHGC</sequence>
<proteinExistence type="predicted"/>
<accession>G0RCC3</accession>
<evidence type="ECO:0000313" key="1">
    <source>
        <dbReference type="EMBL" id="EGR51482.1"/>
    </source>
</evidence>